<sequence length="142" mass="15827">MRVMVLVKATEDSERGLPSPEDMSVMLEAMGKYNQELIEAGVMLSGDGLQPSSAGKRVAFDGPSRAVIDGPFAETRELVAGYWIWEVKDMDEAVAWVKRCPNPMPGPSEIEIRPFYEMVDFGEMTPEAKQIHDEIREKLAGH</sequence>
<reference evidence="3" key="1">
    <citation type="submission" date="2021-05" db="EMBL/GenBank/DDBJ databases">
        <title>Genome of Sphingobium sp. strain.</title>
        <authorList>
            <person name="Fan R."/>
        </authorList>
    </citation>
    <scope>NUCLEOTIDE SEQUENCE</scope>
    <source>
        <strain evidence="3">H33</strain>
    </source>
</reference>
<dbReference type="Gene3D" id="3.30.70.1060">
    <property type="entry name" value="Dimeric alpha+beta barrel"/>
    <property type="match status" value="1"/>
</dbReference>
<dbReference type="InterPro" id="IPR011008">
    <property type="entry name" value="Dimeric_a/b-barrel"/>
</dbReference>
<dbReference type="Pfam" id="PF03795">
    <property type="entry name" value="YCII"/>
    <property type="match status" value="1"/>
</dbReference>
<gene>
    <name evidence="3" type="ORF">KK488_14780</name>
</gene>
<accession>A0A9X1IS97</accession>
<evidence type="ECO:0000256" key="1">
    <source>
        <dbReference type="ARBA" id="ARBA00007689"/>
    </source>
</evidence>
<dbReference type="EMBL" id="JAHGAW010000009">
    <property type="protein sequence ID" value="MBT2188218.1"/>
    <property type="molecule type" value="Genomic_DNA"/>
</dbReference>
<keyword evidence="4" id="KW-1185">Reference proteome</keyword>
<dbReference type="AlphaFoldDB" id="A0A9X1IS97"/>
<dbReference type="PANTHER" id="PTHR35174">
    <property type="entry name" value="BLL7171 PROTEIN-RELATED"/>
    <property type="match status" value="1"/>
</dbReference>
<proteinExistence type="inferred from homology"/>
<dbReference type="InterPro" id="IPR005545">
    <property type="entry name" value="YCII"/>
</dbReference>
<feature type="domain" description="YCII-related" evidence="2">
    <location>
        <begin position="1"/>
        <end position="115"/>
    </location>
</feature>
<evidence type="ECO:0000313" key="4">
    <source>
        <dbReference type="Proteomes" id="UP001138757"/>
    </source>
</evidence>
<comment type="similarity">
    <text evidence="1">Belongs to the YciI family.</text>
</comment>
<name>A0A9X1IS97_9SPHN</name>
<evidence type="ECO:0000313" key="3">
    <source>
        <dbReference type="EMBL" id="MBT2188218.1"/>
    </source>
</evidence>
<comment type="caution">
    <text evidence="3">The sequence shown here is derived from an EMBL/GenBank/DDBJ whole genome shotgun (WGS) entry which is preliminary data.</text>
</comment>
<dbReference type="PANTHER" id="PTHR35174:SF4">
    <property type="entry name" value="BLL7163 PROTEIN"/>
    <property type="match status" value="1"/>
</dbReference>
<protein>
    <submittedName>
        <fullName evidence="3">YciI family protein</fullName>
    </submittedName>
</protein>
<dbReference type="SUPFAM" id="SSF54909">
    <property type="entry name" value="Dimeric alpha+beta barrel"/>
    <property type="match status" value="1"/>
</dbReference>
<dbReference type="Proteomes" id="UP001138757">
    <property type="component" value="Unassembled WGS sequence"/>
</dbReference>
<organism evidence="3 4">
    <name type="scientific">Sphingobium nicotianae</name>
    <dbReference type="NCBI Taxonomy" id="2782607"/>
    <lineage>
        <taxon>Bacteria</taxon>
        <taxon>Pseudomonadati</taxon>
        <taxon>Pseudomonadota</taxon>
        <taxon>Alphaproteobacteria</taxon>
        <taxon>Sphingomonadales</taxon>
        <taxon>Sphingomonadaceae</taxon>
        <taxon>Sphingobium</taxon>
    </lineage>
</organism>
<evidence type="ECO:0000259" key="2">
    <source>
        <dbReference type="Pfam" id="PF03795"/>
    </source>
</evidence>